<sequence length="84" mass="9606">MQMDPAPVKEQSGLHIQWRDLMARHSALSRAESGRKRRTTRRKRKRISKKIPAPVCQAALSATKFMYLSGANRRIRSSPSQAIF</sequence>
<dbReference type="EMBL" id="BLXT01002056">
    <property type="protein sequence ID" value="GFN90660.1"/>
    <property type="molecule type" value="Genomic_DNA"/>
</dbReference>
<evidence type="ECO:0000256" key="1">
    <source>
        <dbReference type="SAM" id="MobiDB-lite"/>
    </source>
</evidence>
<evidence type="ECO:0000313" key="2">
    <source>
        <dbReference type="EMBL" id="GFN90660.1"/>
    </source>
</evidence>
<comment type="caution">
    <text evidence="2">The sequence shown here is derived from an EMBL/GenBank/DDBJ whole genome shotgun (WGS) entry which is preliminary data.</text>
</comment>
<gene>
    <name evidence="2" type="ORF">PoB_001716600</name>
</gene>
<organism evidence="2 3">
    <name type="scientific">Plakobranchus ocellatus</name>
    <dbReference type="NCBI Taxonomy" id="259542"/>
    <lineage>
        <taxon>Eukaryota</taxon>
        <taxon>Metazoa</taxon>
        <taxon>Spiralia</taxon>
        <taxon>Lophotrochozoa</taxon>
        <taxon>Mollusca</taxon>
        <taxon>Gastropoda</taxon>
        <taxon>Heterobranchia</taxon>
        <taxon>Euthyneura</taxon>
        <taxon>Panpulmonata</taxon>
        <taxon>Sacoglossa</taxon>
        <taxon>Placobranchoidea</taxon>
        <taxon>Plakobranchidae</taxon>
        <taxon>Plakobranchus</taxon>
    </lineage>
</organism>
<keyword evidence="3" id="KW-1185">Reference proteome</keyword>
<name>A0AAV3Z471_9GAST</name>
<reference evidence="2 3" key="1">
    <citation type="journal article" date="2021" name="Elife">
        <title>Chloroplast acquisition without the gene transfer in kleptoplastic sea slugs, Plakobranchus ocellatus.</title>
        <authorList>
            <person name="Maeda T."/>
            <person name="Takahashi S."/>
            <person name="Yoshida T."/>
            <person name="Shimamura S."/>
            <person name="Takaki Y."/>
            <person name="Nagai Y."/>
            <person name="Toyoda A."/>
            <person name="Suzuki Y."/>
            <person name="Arimoto A."/>
            <person name="Ishii H."/>
            <person name="Satoh N."/>
            <person name="Nishiyama T."/>
            <person name="Hasebe M."/>
            <person name="Maruyama T."/>
            <person name="Minagawa J."/>
            <person name="Obokata J."/>
            <person name="Shigenobu S."/>
        </authorList>
    </citation>
    <scope>NUCLEOTIDE SEQUENCE [LARGE SCALE GENOMIC DNA]</scope>
</reference>
<protein>
    <submittedName>
        <fullName evidence="2">Uncharacterized protein</fullName>
    </submittedName>
</protein>
<dbReference type="AlphaFoldDB" id="A0AAV3Z471"/>
<accession>A0AAV3Z471</accession>
<proteinExistence type="predicted"/>
<feature type="compositionally biased region" description="Basic residues" evidence="1">
    <location>
        <begin position="35"/>
        <end position="49"/>
    </location>
</feature>
<feature type="region of interest" description="Disordered" evidence="1">
    <location>
        <begin position="26"/>
        <end position="50"/>
    </location>
</feature>
<evidence type="ECO:0000313" key="3">
    <source>
        <dbReference type="Proteomes" id="UP000735302"/>
    </source>
</evidence>
<dbReference type="Proteomes" id="UP000735302">
    <property type="component" value="Unassembled WGS sequence"/>
</dbReference>